<dbReference type="Pfam" id="PF13365">
    <property type="entry name" value="Trypsin_2"/>
    <property type="match status" value="1"/>
</dbReference>
<keyword evidence="2" id="KW-1185">Reference proteome</keyword>
<evidence type="ECO:0000313" key="2">
    <source>
        <dbReference type="Proteomes" id="UP000219281"/>
    </source>
</evidence>
<sequence length="338" mass="38201">MTYIPKLFLETHKDLIDEVILFFTAEVNGNFDEIKAISKQRNIQMKRDKLNDAIDFGYFSIDEFLDFAHKRGKIKGGISFDAVELVLKILVEEHVLTPAPTSFEKSFGIRYRANGKFAEYLNKRGLILNLIGGWSQIINRYRLSVVKIEHINKIGDSSIGTGYYYAAGDSKISKYLIITNRHVVENASKINVYLDNDTALPYQEIVEDPKLDLAYIVLKEPLGSLYLDFEPKPDVLSEIITIGYPSIPMTKAAYQVYHKGEVNSFVEDYDGNKFFLISAKTSSGNSGSPIINKHGLVVGIVAQDFFEQKQFFEKGKPSYAAGIPSEEIVKSLNTYIFK</sequence>
<name>A0A286ACZ0_9SPHI</name>
<dbReference type="InterPro" id="IPR043504">
    <property type="entry name" value="Peptidase_S1_PA_chymotrypsin"/>
</dbReference>
<evidence type="ECO:0000313" key="1">
    <source>
        <dbReference type="EMBL" id="SOD19771.1"/>
    </source>
</evidence>
<protein>
    <submittedName>
        <fullName evidence="1">Trypsin-like peptidase domain-containing protein</fullName>
    </submittedName>
</protein>
<organism evidence="1 2">
    <name type="scientific">Pedobacter xixiisoli</name>
    <dbReference type="NCBI Taxonomy" id="1476464"/>
    <lineage>
        <taxon>Bacteria</taxon>
        <taxon>Pseudomonadati</taxon>
        <taxon>Bacteroidota</taxon>
        <taxon>Sphingobacteriia</taxon>
        <taxon>Sphingobacteriales</taxon>
        <taxon>Sphingobacteriaceae</taxon>
        <taxon>Pedobacter</taxon>
    </lineage>
</organism>
<dbReference type="PANTHER" id="PTHR43019">
    <property type="entry name" value="SERINE ENDOPROTEASE DEGS"/>
    <property type="match status" value="1"/>
</dbReference>
<gene>
    <name evidence="1" type="ORF">SAMN06297358_3476</name>
</gene>
<dbReference type="Gene3D" id="2.40.10.10">
    <property type="entry name" value="Trypsin-like serine proteases"/>
    <property type="match status" value="2"/>
</dbReference>
<dbReference type="SUPFAM" id="SSF50494">
    <property type="entry name" value="Trypsin-like serine proteases"/>
    <property type="match status" value="1"/>
</dbReference>
<reference evidence="2" key="1">
    <citation type="submission" date="2017-09" db="EMBL/GenBank/DDBJ databases">
        <authorList>
            <person name="Varghese N."/>
            <person name="Submissions S."/>
        </authorList>
    </citation>
    <scope>NUCLEOTIDE SEQUENCE [LARGE SCALE GENOMIC DNA]</scope>
    <source>
        <strain evidence="2">CGMCC 1.12803</strain>
    </source>
</reference>
<proteinExistence type="predicted"/>
<dbReference type="AlphaFoldDB" id="A0A286ACZ0"/>
<dbReference type="EMBL" id="OCMT01000004">
    <property type="protein sequence ID" value="SOD19771.1"/>
    <property type="molecule type" value="Genomic_DNA"/>
</dbReference>
<dbReference type="Proteomes" id="UP000219281">
    <property type="component" value="Unassembled WGS sequence"/>
</dbReference>
<accession>A0A286ACZ0</accession>
<dbReference type="InterPro" id="IPR009003">
    <property type="entry name" value="Peptidase_S1_PA"/>
</dbReference>
<dbReference type="PANTHER" id="PTHR43019:SF62">
    <property type="entry name" value="SERINE ENDOPROTEASE DEGS"/>
    <property type="match status" value="1"/>
</dbReference>
<dbReference type="OrthoDB" id="9766361at2"/>
<dbReference type="RefSeq" id="WP_097133285.1">
    <property type="nucleotide sequence ID" value="NZ_OCMT01000004.1"/>
</dbReference>